<dbReference type="EMBL" id="AVOT02006663">
    <property type="protein sequence ID" value="MBW0482134.1"/>
    <property type="molecule type" value="Genomic_DNA"/>
</dbReference>
<evidence type="ECO:0000313" key="3">
    <source>
        <dbReference type="Proteomes" id="UP000765509"/>
    </source>
</evidence>
<dbReference type="AlphaFoldDB" id="A0A9Q3CDQ9"/>
<comment type="caution">
    <text evidence="2">The sequence shown here is derived from an EMBL/GenBank/DDBJ whole genome shotgun (WGS) entry which is preliminary data.</text>
</comment>
<evidence type="ECO:0000256" key="1">
    <source>
        <dbReference type="SAM" id="MobiDB-lite"/>
    </source>
</evidence>
<organism evidence="2 3">
    <name type="scientific">Austropuccinia psidii MF-1</name>
    <dbReference type="NCBI Taxonomy" id="1389203"/>
    <lineage>
        <taxon>Eukaryota</taxon>
        <taxon>Fungi</taxon>
        <taxon>Dikarya</taxon>
        <taxon>Basidiomycota</taxon>
        <taxon>Pucciniomycotina</taxon>
        <taxon>Pucciniomycetes</taxon>
        <taxon>Pucciniales</taxon>
        <taxon>Sphaerophragmiaceae</taxon>
        <taxon>Austropuccinia</taxon>
    </lineage>
</organism>
<dbReference type="Proteomes" id="UP000765509">
    <property type="component" value="Unassembled WGS sequence"/>
</dbReference>
<sequence>MEDEKNRFNLASHLEELGASCQKIFLKEISFKYFILITKGWNSTRKFRILEERAAGIRENQATIQAIEEKLNQTGPTLIPSVSQVIDQPNSPLASHHSGNRISVAKSHHSSQTQVVSRRRQAYKGKTRHI</sequence>
<name>A0A9Q3CDQ9_9BASI</name>
<evidence type="ECO:0000313" key="2">
    <source>
        <dbReference type="EMBL" id="MBW0482134.1"/>
    </source>
</evidence>
<gene>
    <name evidence="2" type="ORF">O181_021849</name>
</gene>
<protein>
    <submittedName>
        <fullName evidence="2">Uncharacterized protein</fullName>
    </submittedName>
</protein>
<keyword evidence="3" id="KW-1185">Reference proteome</keyword>
<feature type="compositionally biased region" description="Basic residues" evidence="1">
    <location>
        <begin position="117"/>
        <end position="130"/>
    </location>
</feature>
<reference evidence="2" key="1">
    <citation type="submission" date="2021-03" db="EMBL/GenBank/DDBJ databases">
        <title>Draft genome sequence of rust myrtle Austropuccinia psidii MF-1, a brazilian biotype.</title>
        <authorList>
            <person name="Quecine M.C."/>
            <person name="Pachon D.M.R."/>
            <person name="Bonatelli M.L."/>
            <person name="Correr F.H."/>
            <person name="Franceschini L.M."/>
            <person name="Leite T.F."/>
            <person name="Margarido G.R.A."/>
            <person name="Almeida C.A."/>
            <person name="Ferrarezi J.A."/>
            <person name="Labate C.A."/>
        </authorList>
    </citation>
    <scope>NUCLEOTIDE SEQUENCE</scope>
    <source>
        <strain evidence="2">MF-1</strain>
    </source>
</reference>
<accession>A0A9Q3CDQ9</accession>
<feature type="region of interest" description="Disordered" evidence="1">
    <location>
        <begin position="103"/>
        <end position="130"/>
    </location>
</feature>
<proteinExistence type="predicted"/>